<dbReference type="InterPro" id="IPR047705">
    <property type="entry name" value="AimR-like"/>
</dbReference>
<evidence type="ECO:0008006" key="3">
    <source>
        <dbReference type="Google" id="ProtNLM"/>
    </source>
</evidence>
<reference evidence="1 2" key="1">
    <citation type="submission" date="2013-05" db="EMBL/GenBank/DDBJ databases">
        <title>Complete genome sequence of Bacillus thuringiensis YBT-1518, a typical strain with high toxicity to nematode.</title>
        <authorList>
            <person name="Wang P."/>
            <person name="Zhang C."/>
            <person name="Guo M."/>
            <person name="Guo S."/>
            <person name="Zhu Y."/>
            <person name="Zheng J."/>
            <person name="Zhu L."/>
            <person name="Ruan L."/>
            <person name="Peng D."/>
            <person name="Sun M."/>
        </authorList>
    </citation>
    <scope>NUCLEOTIDE SEQUENCE [LARGE SCALE GENOMIC DNA]</scope>
    <source>
        <strain evidence="1 2">YBT-1518</strain>
    </source>
</reference>
<name>A0A9W3KAG8_BACTU</name>
<evidence type="ECO:0000313" key="1">
    <source>
        <dbReference type="EMBL" id="AHA70998.1"/>
    </source>
</evidence>
<sequence length="465" mass="53960">MLTLRLQNFLNMVFEVNRIHVLINVIKYSVNIMETVILIEMKGDSHLKFHEKIMSIIEDRDDLTSTSVAIKIGVSKQYMSKFKKRGTIGFCQLVKLSHVLNDENKTSKETMAKWCLDLDGTEAIKQSFEYACVTRNIELLHKLILKNKDEAGTIGEYVSVYGILYQYIVGEIHGTDIIDKLKKIGQPKDKVLNILVDIMKCYNYFHLKKYNLMLELIQEIEQQVKAIDSDRKSYIKECYIYRVAEIFAPVYLHYNHLDLARKFANVIIEANISEKTISDALYILGMSYLGEDKEKSLKYFEDSYSLFRQVGDKTYEKEVRYNLDFAKIYLGEILPEDSDSSLKQFQTFPDTSRLQLLQASLYDGEEEDFLVYFKGIVSTSPNGIYECFQKFLLQSNYFFTSLVAKEILKRGDNSELIKSMVGFKGNIGEGAFADEKNNFYNLSCINSIHCIERIYRADPRQLQEK</sequence>
<organism evidence="1 2">
    <name type="scientific">Bacillus thuringiensis YBT-1518</name>
    <dbReference type="NCBI Taxonomy" id="529122"/>
    <lineage>
        <taxon>Bacteria</taxon>
        <taxon>Bacillati</taxon>
        <taxon>Bacillota</taxon>
        <taxon>Bacilli</taxon>
        <taxon>Bacillales</taxon>
        <taxon>Bacillaceae</taxon>
        <taxon>Bacillus</taxon>
        <taxon>Bacillus cereus group</taxon>
    </lineage>
</organism>
<gene>
    <name evidence="1" type="ORF">YBT1518_09005</name>
</gene>
<dbReference type="Proteomes" id="UP000018566">
    <property type="component" value="Chromosome"/>
</dbReference>
<dbReference type="AlphaFoldDB" id="A0A9W3KAG8"/>
<accession>A0A9W3KAG8</accession>
<proteinExistence type="predicted"/>
<dbReference type="NCBIfam" id="NF038310">
    <property type="entry name" value="lysogeny_AimR"/>
    <property type="match status" value="1"/>
</dbReference>
<evidence type="ECO:0000313" key="2">
    <source>
        <dbReference type="Proteomes" id="UP000018566"/>
    </source>
</evidence>
<dbReference type="EMBL" id="CP005935">
    <property type="protein sequence ID" value="AHA70998.1"/>
    <property type="molecule type" value="Genomic_DNA"/>
</dbReference>
<dbReference type="Pfam" id="PF22871">
    <property type="entry name" value="AimR"/>
    <property type="match status" value="1"/>
</dbReference>
<dbReference type="Gene3D" id="1.25.40.10">
    <property type="entry name" value="Tetratricopeptide repeat domain"/>
    <property type="match status" value="1"/>
</dbReference>
<dbReference type="KEGG" id="bthu:YBT1518_09005"/>
<protein>
    <recommendedName>
        <fullName evidence="3">Prophage helix-turn-helix protein</fullName>
    </recommendedName>
</protein>
<dbReference type="InterPro" id="IPR011990">
    <property type="entry name" value="TPR-like_helical_dom_sf"/>
</dbReference>